<dbReference type="Proteomes" id="UP001595477">
    <property type="component" value="Unassembled WGS sequence"/>
</dbReference>
<dbReference type="RefSeq" id="WP_123327101.1">
    <property type="nucleotide sequence ID" value="NZ_JBHRSX010000086.1"/>
</dbReference>
<evidence type="ECO:0000313" key="3">
    <source>
        <dbReference type="Proteomes" id="UP001595477"/>
    </source>
</evidence>
<gene>
    <name evidence="2" type="ORF">ACFOEW_16140</name>
</gene>
<sequence>MKSLFTILIALVVEIALLYPITSMFGTCASYPLEDLFFAIYWPGAEWLRYQGFNHFWATFLVVAIPNNLIVGLLVLTTKFPIKFKRGGKGSGV</sequence>
<keyword evidence="3" id="KW-1185">Reference proteome</keyword>
<keyword evidence="1" id="KW-0812">Transmembrane</keyword>
<keyword evidence="1" id="KW-0472">Membrane</keyword>
<name>A0ABV7K1U6_9ALTE</name>
<evidence type="ECO:0000313" key="2">
    <source>
        <dbReference type="EMBL" id="MFC3203338.1"/>
    </source>
</evidence>
<accession>A0ABV7K1U6</accession>
<comment type="caution">
    <text evidence="2">The sequence shown here is derived from an EMBL/GenBank/DDBJ whole genome shotgun (WGS) entry which is preliminary data.</text>
</comment>
<evidence type="ECO:0000256" key="1">
    <source>
        <dbReference type="SAM" id="Phobius"/>
    </source>
</evidence>
<proteinExistence type="predicted"/>
<dbReference type="EMBL" id="JBHRSX010000086">
    <property type="protein sequence ID" value="MFC3203338.1"/>
    <property type="molecule type" value="Genomic_DNA"/>
</dbReference>
<protein>
    <submittedName>
        <fullName evidence="2">Uncharacterized protein</fullName>
    </submittedName>
</protein>
<feature type="transmembrane region" description="Helical" evidence="1">
    <location>
        <begin position="54"/>
        <end position="76"/>
    </location>
</feature>
<keyword evidence="1" id="KW-1133">Transmembrane helix</keyword>
<organism evidence="2 3">
    <name type="scientific">Alteromonas oceani</name>
    <dbReference type="NCBI Taxonomy" id="2071609"/>
    <lineage>
        <taxon>Bacteria</taxon>
        <taxon>Pseudomonadati</taxon>
        <taxon>Pseudomonadota</taxon>
        <taxon>Gammaproteobacteria</taxon>
        <taxon>Alteromonadales</taxon>
        <taxon>Alteromonadaceae</taxon>
        <taxon>Alteromonas/Salinimonas group</taxon>
        <taxon>Alteromonas</taxon>
    </lineage>
</organism>
<reference evidence="3" key="1">
    <citation type="journal article" date="2019" name="Int. J. Syst. Evol. Microbiol.">
        <title>The Global Catalogue of Microorganisms (GCM) 10K type strain sequencing project: providing services to taxonomists for standard genome sequencing and annotation.</title>
        <authorList>
            <consortium name="The Broad Institute Genomics Platform"/>
            <consortium name="The Broad Institute Genome Sequencing Center for Infectious Disease"/>
            <person name="Wu L."/>
            <person name="Ma J."/>
        </authorList>
    </citation>
    <scope>NUCLEOTIDE SEQUENCE [LARGE SCALE GENOMIC DNA]</scope>
    <source>
        <strain evidence="3">KCTC 52449</strain>
    </source>
</reference>